<evidence type="ECO:0000313" key="5">
    <source>
        <dbReference type="EMBL" id="PLB33812.1"/>
    </source>
</evidence>
<dbReference type="AlphaFoldDB" id="A0A2I2EZM4"/>
<reference evidence="5 6" key="1">
    <citation type="submission" date="2017-12" db="EMBL/GenBank/DDBJ databases">
        <authorList>
            <consortium name="DOE Joint Genome Institute"/>
            <person name="Haridas S."/>
            <person name="Kjaerbolling I."/>
            <person name="Vesth T.C."/>
            <person name="Frisvad J.C."/>
            <person name="Nybo J.L."/>
            <person name="Theobald S."/>
            <person name="Kuo A."/>
            <person name="Bowyer P."/>
            <person name="Matsuda Y."/>
            <person name="Mondo S."/>
            <person name="Lyhne E.K."/>
            <person name="Kogle M.E."/>
            <person name="Clum A."/>
            <person name="Lipzen A."/>
            <person name="Salamov A."/>
            <person name="Ngan C.Y."/>
            <person name="Daum C."/>
            <person name="Chiniquy J."/>
            <person name="Barry K."/>
            <person name="LaButti K."/>
            <person name="Simmons B.A."/>
            <person name="Magnuson J.K."/>
            <person name="Mortensen U.H."/>
            <person name="Larsen T.O."/>
            <person name="Grigoriev I.V."/>
            <person name="Baker S.E."/>
            <person name="Andersen M.R."/>
            <person name="Nordberg H.P."/>
            <person name="Cantor M.N."/>
            <person name="Hua S.X."/>
        </authorList>
    </citation>
    <scope>NUCLEOTIDE SEQUENCE [LARGE SCALE GENOMIC DNA]</scope>
    <source>
        <strain evidence="5 6">CBS 102.13</strain>
    </source>
</reference>
<feature type="compositionally biased region" description="Basic and acidic residues" evidence="2">
    <location>
        <begin position="108"/>
        <end position="118"/>
    </location>
</feature>
<dbReference type="SUPFAM" id="SSF52540">
    <property type="entry name" value="P-loop containing nucleoside triphosphate hydrolases"/>
    <property type="match status" value="1"/>
</dbReference>
<keyword evidence="1" id="KW-0547">Nucleotide-binding</keyword>
<evidence type="ECO:0000256" key="1">
    <source>
        <dbReference type="RuleBase" id="RU004560"/>
    </source>
</evidence>
<feature type="compositionally biased region" description="Acidic residues" evidence="2">
    <location>
        <begin position="55"/>
        <end position="67"/>
    </location>
</feature>
<feature type="domain" description="Septin-type G" evidence="4">
    <location>
        <begin position="251"/>
        <end position="550"/>
    </location>
</feature>
<keyword evidence="1" id="KW-0342">GTP-binding</keyword>
<dbReference type="PROSITE" id="PS51719">
    <property type="entry name" value="G_SEPTIN"/>
    <property type="match status" value="1"/>
</dbReference>
<feature type="transmembrane region" description="Helical" evidence="3">
    <location>
        <begin position="709"/>
        <end position="729"/>
    </location>
</feature>
<dbReference type="STRING" id="41067.A0A2I2EZM4"/>
<dbReference type="EMBL" id="KZ559194">
    <property type="protein sequence ID" value="PLB33812.1"/>
    <property type="molecule type" value="Genomic_DNA"/>
</dbReference>
<dbReference type="PANTHER" id="PTHR18884">
    <property type="entry name" value="SEPTIN"/>
    <property type="match status" value="1"/>
</dbReference>
<dbReference type="Proteomes" id="UP000234585">
    <property type="component" value="Unassembled WGS sequence"/>
</dbReference>
<evidence type="ECO:0000313" key="6">
    <source>
        <dbReference type="Proteomes" id="UP000234585"/>
    </source>
</evidence>
<sequence>MMRPPVPDVILPRSRKSSLDQPPPRSDPHSMTPATFFLARNGSQDGDLASPFSPDNDDDDNTVEYDENNNNADLNELNVSPDYMYGVRSLEDTSIPVSSSPLGSPVQDDDRSKESRESEGEEPSNLSDPGVMPRRRSTLRPSDLFHPLPSDPNLLTSNPTSPRPSTPSNLSIPDSQPSLPSSPASTSNHSMRHLDDISITDDLSIQALPSGEDDDRDSRPSPKLGPDHVSQLIMPSITMPSRRPFTDRGKSLGRLKLLFAGVSGSGKTSLIRSIVQTCEDIVHVDPLLSELSPTVSHRSPSSSRSGTPTTGIAEVYASTKPYPPWWSDLEDSRVLRRRRSTGDVILERNICFVDTPASTLSRAGQTDAIIQYMQQQLYRASSSMHLSNHDFQNMLAGNGGLQVDAVVYLLAENTLPTDVECIRKLCEWTNVIPVISKSDLLTADQLSALKAAFDSQTQTAAIQPFVFGDGSPEGADGLETRVPFAVSSAKSSDDEVMDASTLMSPDYVQPLATSELDVLVQQIFDADNVAWIRHSAAKKLAQRQRERPLRWPPGGGGGGAGALAQAGRPVSTYNPPPSYAISRITDYTHQEDRLAQARLAKWACDLQRSLQNERERYAALARGDRAVWLTERLGECVVDGSLVPITQTPGYSDLDRPSPAEKTTPSAGRRSLLARRHSRPKTEYHVGPVSPHDPLGLIRWSEDLKRRGWTIVQIVGSFGVVGGLAVWLAQTWGLPSRTLSEWRFDY</sequence>
<feature type="compositionally biased region" description="Polar residues" evidence="2">
    <location>
        <begin position="172"/>
        <end position="189"/>
    </location>
</feature>
<gene>
    <name evidence="5" type="ORF">BDW47DRAFT_87006</name>
</gene>
<dbReference type="InterPro" id="IPR030379">
    <property type="entry name" value="G_SEPTIN_dom"/>
</dbReference>
<dbReference type="Gene3D" id="3.40.50.300">
    <property type="entry name" value="P-loop containing nucleotide triphosphate hydrolases"/>
    <property type="match status" value="1"/>
</dbReference>
<keyword evidence="3" id="KW-0812">Transmembrane</keyword>
<proteinExistence type="inferred from homology"/>
<protein>
    <recommendedName>
        <fullName evidence="4">Septin-type G domain-containing protein</fullName>
    </recommendedName>
</protein>
<keyword evidence="6" id="KW-1185">Reference proteome</keyword>
<feature type="region of interest" description="Disordered" evidence="2">
    <location>
        <begin position="648"/>
        <end position="671"/>
    </location>
</feature>
<dbReference type="OrthoDB" id="4150765at2759"/>
<dbReference type="InterPro" id="IPR027417">
    <property type="entry name" value="P-loop_NTPase"/>
</dbReference>
<dbReference type="GeneID" id="36527244"/>
<dbReference type="GO" id="GO:0005525">
    <property type="term" value="F:GTP binding"/>
    <property type="evidence" value="ECO:0007669"/>
    <property type="project" value="UniProtKB-KW"/>
</dbReference>
<feature type="compositionally biased region" description="Low complexity" evidence="2">
    <location>
        <begin position="68"/>
        <end position="78"/>
    </location>
</feature>
<feature type="region of interest" description="Disordered" evidence="2">
    <location>
        <begin position="207"/>
        <end position="244"/>
    </location>
</feature>
<dbReference type="RefSeq" id="XP_024667824.1">
    <property type="nucleotide sequence ID" value="XM_024820084.1"/>
</dbReference>
<accession>A0A2I2EZM4</accession>
<dbReference type="Pfam" id="PF00735">
    <property type="entry name" value="Septin"/>
    <property type="match status" value="1"/>
</dbReference>
<name>A0A2I2EZM4_ASPCN</name>
<evidence type="ECO:0000256" key="2">
    <source>
        <dbReference type="SAM" id="MobiDB-lite"/>
    </source>
</evidence>
<keyword evidence="3" id="KW-1133">Transmembrane helix</keyword>
<evidence type="ECO:0000256" key="3">
    <source>
        <dbReference type="SAM" id="Phobius"/>
    </source>
</evidence>
<keyword evidence="3" id="KW-0472">Membrane</keyword>
<evidence type="ECO:0000259" key="4">
    <source>
        <dbReference type="PROSITE" id="PS51719"/>
    </source>
</evidence>
<feature type="region of interest" description="Disordered" evidence="2">
    <location>
        <begin position="543"/>
        <end position="571"/>
    </location>
</feature>
<feature type="region of interest" description="Disordered" evidence="2">
    <location>
        <begin position="1"/>
        <end position="190"/>
    </location>
</feature>
<organism evidence="5 6">
    <name type="scientific">Aspergillus candidus</name>
    <dbReference type="NCBI Taxonomy" id="41067"/>
    <lineage>
        <taxon>Eukaryota</taxon>
        <taxon>Fungi</taxon>
        <taxon>Dikarya</taxon>
        <taxon>Ascomycota</taxon>
        <taxon>Pezizomycotina</taxon>
        <taxon>Eurotiomycetes</taxon>
        <taxon>Eurotiomycetidae</taxon>
        <taxon>Eurotiales</taxon>
        <taxon>Aspergillaceae</taxon>
        <taxon>Aspergillus</taxon>
        <taxon>Aspergillus subgen. Circumdati</taxon>
    </lineage>
</organism>
<comment type="similarity">
    <text evidence="1">Belongs to the TRAFAC class TrmE-Era-EngA-EngB-Septin-like GTPase superfamily. Septin GTPase family.</text>
</comment>